<gene>
    <name evidence="1" type="ORF">AB1Y20_021534</name>
</gene>
<sequence>MIDQMKKDLDNDTLTRFPDLDGALQGFETPCCAIVTEALVEWRSASVEKHFWTRLSRFPLSSYEKLLLQLTDGQHNAFGFARTTSLLDQAWAMLWLTLAYHEEEEVWNSMSHLESYQERLQERISQMLVEQMESKLMNAQGRDQQPSVQLDRPAYGPMSFSQTLRKLSSKISDDLSFVRGSAESGTSAHN</sequence>
<evidence type="ECO:0000313" key="1">
    <source>
        <dbReference type="EMBL" id="KAL1521883.1"/>
    </source>
</evidence>
<accession>A0AB34JJT0</accession>
<evidence type="ECO:0000313" key="2">
    <source>
        <dbReference type="Proteomes" id="UP001515480"/>
    </source>
</evidence>
<comment type="caution">
    <text evidence="1">The sequence shown here is derived from an EMBL/GenBank/DDBJ whole genome shotgun (WGS) entry which is preliminary data.</text>
</comment>
<dbReference type="Proteomes" id="UP001515480">
    <property type="component" value="Unassembled WGS sequence"/>
</dbReference>
<keyword evidence="2" id="KW-1185">Reference proteome</keyword>
<reference evidence="1 2" key="1">
    <citation type="journal article" date="2024" name="Science">
        <title>Giant polyketide synthase enzymes in the biosynthesis of giant marine polyether toxins.</title>
        <authorList>
            <person name="Fallon T.R."/>
            <person name="Shende V.V."/>
            <person name="Wierzbicki I.H."/>
            <person name="Pendleton A.L."/>
            <person name="Watervoot N.F."/>
            <person name="Auber R.P."/>
            <person name="Gonzalez D.J."/>
            <person name="Wisecaver J.H."/>
            <person name="Moore B.S."/>
        </authorList>
    </citation>
    <scope>NUCLEOTIDE SEQUENCE [LARGE SCALE GENOMIC DNA]</scope>
    <source>
        <strain evidence="1 2">12B1</strain>
    </source>
</reference>
<proteinExistence type="predicted"/>
<organism evidence="1 2">
    <name type="scientific">Prymnesium parvum</name>
    <name type="common">Toxic golden alga</name>
    <dbReference type="NCBI Taxonomy" id="97485"/>
    <lineage>
        <taxon>Eukaryota</taxon>
        <taxon>Haptista</taxon>
        <taxon>Haptophyta</taxon>
        <taxon>Prymnesiophyceae</taxon>
        <taxon>Prymnesiales</taxon>
        <taxon>Prymnesiaceae</taxon>
        <taxon>Prymnesium</taxon>
    </lineage>
</organism>
<dbReference type="AlphaFoldDB" id="A0AB34JJT0"/>
<protein>
    <submittedName>
        <fullName evidence="1">Uncharacterized protein</fullName>
    </submittedName>
</protein>
<name>A0AB34JJT0_PRYPA</name>
<dbReference type="EMBL" id="JBGBPQ010000007">
    <property type="protein sequence ID" value="KAL1521883.1"/>
    <property type="molecule type" value="Genomic_DNA"/>
</dbReference>